<keyword evidence="2" id="KW-1185">Reference proteome</keyword>
<evidence type="ECO:0000313" key="2">
    <source>
        <dbReference type="Proteomes" id="UP000325517"/>
    </source>
</evidence>
<dbReference type="AlphaFoldDB" id="A0A5J6SML5"/>
<dbReference type="Proteomes" id="UP000325517">
    <property type="component" value="Chromosome"/>
</dbReference>
<dbReference type="EMBL" id="CP031223">
    <property type="protein sequence ID" value="QFF98693.1"/>
    <property type="molecule type" value="Genomic_DNA"/>
</dbReference>
<dbReference type="RefSeq" id="WP_151699629.1">
    <property type="nucleotide sequence ID" value="NZ_CP031223.1"/>
</dbReference>
<sequence>MKSHKFNAESVAILSELYKELNEADDILENYSEEKNIENLNDDLDITDIIKYMEEFLAILKK</sequence>
<gene>
    <name evidence="1" type="ORF">PB01_07520</name>
</gene>
<accession>A0A5J6SML5</accession>
<name>A0A5J6SML5_9BACI</name>
<reference evidence="1 2" key="1">
    <citation type="submission" date="2018-07" db="EMBL/GenBank/DDBJ databases">
        <title>Complete genome sequence of Psychrobacillus sp. PB01, isolated from iceberg, and comparative genome analysis of Psychrobacillus strains.</title>
        <authorList>
            <person name="Lee P.C."/>
        </authorList>
    </citation>
    <scope>NUCLEOTIDE SEQUENCE [LARGE SCALE GENOMIC DNA]</scope>
    <source>
        <strain evidence="1 2">PB01</strain>
    </source>
</reference>
<organism evidence="1 2">
    <name type="scientific">Psychrobacillus glaciei</name>
    <dbReference type="NCBI Taxonomy" id="2283160"/>
    <lineage>
        <taxon>Bacteria</taxon>
        <taxon>Bacillati</taxon>
        <taxon>Bacillota</taxon>
        <taxon>Bacilli</taxon>
        <taxon>Bacillales</taxon>
        <taxon>Bacillaceae</taxon>
        <taxon>Psychrobacillus</taxon>
    </lineage>
</organism>
<protein>
    <submittedName>
        <fullName evidence="1">Uncharacterized protein</fullName>
    </submittedName>
</protein>
<evidence type="ECO:0000313" key="1">
    <source>
        <dbReference type="EMBL" id="QFF98693.1"/>
    </source>
</evidence>
<proteinExistence type="predicted"/>
<dbReference type="KEGG" id="psyo:PB01_07520"/>